<accession>A0AA88DQX8</accession>
<gene>
    <name evidence="1" type="ORF">TIFTF001_028953</name>
</gene>
<organism evidence="1 2">
    <name type="scientific">Ficus carica</name>
    <name type="common">Common fig</name>
    <dbReference type="NCBI Taxonomy" id="3494"/>
    <lineage>
        <taxon>Eukaryota</taxon>
        <taxon>Viridiplantae</taxon>
        <taxon>Streptophyta</taxon>
        <taxon>Embryophyta</taxon>
        <taxon>Tracheophyta</taxon>
        <taxon>Spermatophyta</taxon>
        <taxon>Magnoliopsida</taxon>
        <taxon>eudicotyledons</taxon>
        <taxon>Gunneridae</taxon>
        <taxon>Pentapetalae</taxon>
        <taxon>rosids</taxon>
        <taxon>fabids</taxon>
        <taxon>Rosales</taxon>
        <taxon>Moraceae</taxon>
        <taxon>Ficeae</taxon>
        <taxon>Ficus</taxon>
    </lineage>
</organism>
<comment type="caution">
    <text evidence="1">The sequence shown here is derived from an EMBL/GenBank/DDBJ whole genome shotgun (WGS) entry which is preliminary data.</text>
</comment>
<protein>
    <submittedName>
        <fullName evidence="1">Uncharacterized protein</fullName>
    </submittedName>
</protein>
<dbReference type="AlphaFoldDB" id="A0AA88DQX8"/>
<proteinExistence type="predicted"/>
<dbReference type="EMBL" id="BTGU01000092">
    <property type="protein sequence ID" value="GMN59861.1"/>
    <property type="molecule type" value="Genomic_DNA"/>
</dbReference>
<keyword evidence="2" id="KW-1185">Reference proteome</keyword>
<reference evidence="1" key="1">
    <citation type="submission" date="2023-07" db="EMBL/GenBank/DDBJ databases">
        <title>draft genome sequence of fig (Ficus carica).</title>
        <authorList>
            <person name="Takahashi T."/>
            <person name="Nishimura K."/>
        </authorList>
    </citation>
    <scope>NUCLEOTIDE SEQUENCE</scope>
</reference>
<evidence type="ECO:0000313" key="2">
    <source>
        <dbReference type="Proteomes" id="UP001187192"/>
    </source>
</evidence>
<name>A0AA88DQX8_FICCA</name>
<sequence length="286" mass="31929">MRSGIPHRPSLAASSPWPTKYSCRHLTYSMKYLMSFRPANSIFNLLSCLNLWAHSVRTKSAQPPDKARVCKVPNSSENFISLCDFTKGLVNLTLHDHGRSRSQLKHVASTITGGEVCTYLSCYVLRSAASPLGTAAGFLLLDEGHRGRFAAKIEEEIEWEDRLLVEGKQGKKTLEAKKAENRGKKSKGTSQGFGQFWELFWPVFGELWWLTFKAKEAEKVGPIWQEKPAAKGGAKGRSTKIRYATVSQQVELITGHSSFKRGWLYLLSESSLSYVYAVGKQPVSHG</sequence>
<evidence type="ECO:0000313" key="1">
    <source>
        <dbReference type="EMBL" id="GMN59861.1"/>
    </source>
</evidence>
<dbReference type="Proteomes" id="UP001187192">
    <property type="component" value="Unassembled WGS sequence"/>
</dbReference>